<dbReference type="Pfam" id="PF17836">
    <property type="entry name" value="PglD_N"/>
    <property type="match status" value="1"/>
</dbReference>
<organism evidence="5 6">
    <name type="scientific">Isoalcanivorax pacificus W11-5</name>
    <dbReference type="NCBI Taxonomy" id="391936"/>
    <lineage>
        <taxon>Bacteria</taxon>
        <taxon>Pseudomonadati</taxon>
        <taxon>Pseudomonadota</taxon>
        <taxon>Gammaproteobacteria</taxon>
        <taxon>Oceanospirillales</taxon>
        <taxon>Alcanivoracaceae</taxon>
        <taxon>Isoalcanivorax</taxon>
    </lineage>
</organism>
<evidence type="ECO:0000256" key="1">
    <source>
        <dbReference type="ARBA" id="ARBA00007274"/>
    </source>
</evidence>
<dbReference type="PANTHER" id="PTHR43300">
    <property type="entry name" value="ACETYLTRANSFERASE"/>
    <property type="match status" value="1"/>
</dbReference>
<dbReference type="STRING" id="391936.S7S_10515"/>
<dbReference type="GO" id="GO:0016746">
    <property type="term" value="F:acyltransferase activity"/>
    <property type="evidence" value="ECO:0007669"/>
    <property type="project" value="UniProtKB-KW"/>
</dbReference>
<gene>
    <name evidence="5" type="ORF">S7S_10515</name>
</gene>
<dbReference type="NCBIfam" id="TIGR03570">
    <property type="entry name" value="NeuD_NnaD"/>
    <property type="match status" value="1"/>
</dbReference>
<dbReference type="EMBL" id="CP004387">
    <property type="protein sequence ID" value="AJD48515.1"/>
    <property type="molecule type" value="Genomic_DNA"/>
</dbReference>
<feature type="binding site" evidence="3">
    <location>
        <position position="41"/>
    </location>
    <ligand>
        <name>substrate</name>
    </ligand>
</feature>
<dbReference type="InterPro" id="IPR041561">
    <property type="entry name" value="PglD_N"/>
</dbReference>
<dbReference type="KEGG" id="apac:S7S_10515"/>
<feature type="active site" description="Proton acceptor" evidence="2">
    <location>
        <position position="108"/>
    </location>
</feature>
<dbReference type="InterPro" id="IPR020019">
    <property type="entry name" value="AcTrfase_PglD-like"/>
</dbReference>
<dbReference type="Gene3D" id="3.40.50.20">
    <property type="match status" value="1"/>
</dbReference>
<keyword evidence="6" id="KW-1185">Reference proteome</keyword>
<accession>A0A0B4XP36</accession>
<reference evidence="5 6" key="1">
    <citation type="journal article" date="2012" name="J. Bacteriol.">
        <title>Genome sequence of an alkane-degrading bacterium, Alcanivorax pacificus type strain W11-5, isolated from deep sea sediment.</title>
        <authorList>
            <person name="Lai Q."/>
            <person name="Shao Z."/>
        </authorList>
    </citation>
    <scope>NUCLEOTIDE SEQUENCE [LARGE SCALE GENOMIC DNA]</scope>
    <source>
        <strain evidence="5 6">W11-5</strain>
    </source>
</reference>
<keyword evidence="5" id="KW-0808">Transferase</keyword>
<feature type="binding site" evidence="3">
    <location>
        <position position="138"/>
    </location>
    <ligand>
        <name>acetyl-CoA</name>
        <dbReference type="ChEBI" id="CHEBI:57288"/>
    </ligand>
</feature>
<proteinExistence type="inferred from homology"/>
<protein>
    <submittedName>
        <fullName evidence="5">Sugar O-acyltransferase, sialic acid O-acetyltransferase NeuD family protein</fullName>
    </submittedName>
</protein>
<dbReference type="InterPro" id="IPR050179">
    <property type="entry name" value="Trans_hexapeptide_repeat"/>
</dbReference>
<sequence>MSFFDNIWPGITQSSHWPIEGSLDELNHRLDEFDGIVVAIGNNQVRAERLLELEARGAKLATLIHPSAQISRYATLGPGTVVFANVVINVDATLGKGVIINTGATVDHDCRLDDFVHISPGANLAGNVSVGTHSWVGIGAVVRQGTVIGSDVTVGACAAVVSDIPPGSCVVGVPARPRARG</sequence>
<feature type="domain" description="PglD N-terminal" evidence="4">
    <location>
        <begin position="3"/>
        <end position="48"/>
    </location>
</feature>
<dbReference type="SUPFAM" id="SSF51161">
    <property type="entry name" value="Trimeric LpxA-like enzymes"/>
    <property type="match status" value="1"/>
</dbReference>
<evidence type="ECO:0000313" key="6">
    <source>
        <dbReference type="Proteomes" id="UP000006764"/>
    </source>
</evidence>
<dbReference type="PANTHER" id="PTHR43300:SF7">
    <property type="entry name" value="UDP-N-ACETYLBACILLOSAMINE N-ACETYLTRANSFERASE"/>
    <property type="match status" value="1"/>
</dbReference>
<dbReference type="HOGENOM" id="CLU_081811_2_0_6"/>
<dbReference type="Gene3D" id="2.160.10.10">
    <property type="entry name" value="Hexapeptide repeat proteins"/>
    <property type="match status" value="1"/>
</dbReference>
<evidence type="ECO:0000256" key="3">
    <source>
        <dbReference type="PIRSR" id="PIRSR620019-2"/>
    </source>
</evidence>
<evidence type="ECO:0000259" key="4">
    <source>
        <dbReference type="Pfam" id="PF17836"/>
    </source>
</evidence>
<feature type="binding site" evidence="3">
    <location>
        <position position="117"/>
    </location>
    <ligand>
        <name>acetyl-CoA</name>
        <dbReference type="ChEBI" id="CHEBI:57288"/>
    </ligand>
</feature>
<dbReference type="CDD" id="cd03360">
    <property type="entry name" value="LbH_AT_putative"/>
    <property type="match status" value="1"/>
</dbReference>
<dbReference type="AlphaFoldDB" id="A0A0B4XP36"/>
<dbReference type="InterPro" id="IPR011004">
    <property type="entry name" value="Trimer_LpxA-like_sf"/>
</dbReference>
<feature type="site" description="Increases basicity of active site His" evidence="2">
    <location>
        <position position="109"/>
    </location>
</feature>
<dbReference type="Proteomes" id="UP000006764">
    <property type="component" value="Chromosome"/>
</dbReference>
<keyword evidence="5" id="KW-0012">Acyltransferase</keyword>
<name>A0A0B4XP36_9GAMM</name>
<evidence type="ECO:0000313" key="5">
    <source>
        <dbReference type="EMBL" id="AJD48515.1"/>
    </source>
</evidence>
<evidence type="ECO:0000256" key="2">
    <source>
        <dbReference type="PIRSR" id="PIRSR620019-1"/>
    </source>
</evidence>
<comment type="similarity">
    <text evidence="1">Belongs to the transferase hexapeptide repeat family.</text>
</comment>